<feature type="domain" description="Methyltransferase" evidence="2">
    <location>
        <begin position="35"/>
        <end position="132"/>
    </location>
</feature>
<dbReference type="EC" id="2.1.1.-" evidence="3"/>
<gene>
    <name evidence="3" type="ordered locus">MTBMA_c04470</name>
</gene>
<dbReference type="HOGENOM" id="CLU_037990_16_1_2"/>
<protein>
    <submittedName>
        <fullName evidence="3">Predicted methyltransferase</fullName>
        <ecNumber evidence="3">2.1.1.-</ecNumber>
    </submittedName>
</protein>
<dbReference type="EMBL" id="CP001710">
    <property type="protein sequence ID" value="ADL58048.1"/>
    <property type="molecule type" value="Genomic_DNA"/>
</dbReference>
<keyword evidence="1 3" id="KW-0808">Transferase</keyword>
<sequence>MARKIHVDGGKSTRDLIDAKKLIEMLPLKAGDTFLDAGCGDGFISLEAASAVGDEGRVIAVDVYPESVVILRSRIGRRSNILPLVADITHRLPVPDRTVDIYFMANVFHGIVVNGEVEPLMAEVKRLLSRSGRLVVVDFKKVDGTPGPHMDLRLSEDEVIEILEDHGFTVESVGDAGPYHYLIMAAQGSENPYQ</sequence>
<keyword evidence="3" id="KW-0489">Methyltransferase</keyword>
<dbReference type="GeneID" id="43708475"/>
<dbReference type="STRING" id="79929.MTBMA_c04470"/>
<dbReference type="InterPro" id="IPR041698">
    <property type="entry name" value="Methyltransf_25"/>
</dbReference>
<dbReference type="InterPro" id="IPR029063">
    <property type="entry name" value="SAM-dependent_MTases_sf"/>
</dbReference>
<evidence type="ECO:0000259" key="2">
    <source>
        <dbReference type="Pfam" id="PF13649"/>
    </source>
</evidence>
<dbReference type="Proteomes" id="UP000000345">
    <property type="component" value="Chromosome"/>
</dbReference>
<evidence type="ECO:0000313" key="4">
    <source>
        <dbReference type="Proteomes" id="UP000000345"/>
    </source>
</evidence>
<reference evidence="3 4" key="2">
    <citation type="journal article" date="2010" name="J. Bacteriol.">
        <title>Complete genome sequence of Methanothermobacter marburgensis, a methanoarchaeon model organism.</title>
        <authorList>
            <person name="Liesegang H."/>
            <person name="Kaster A.K."/>
            <person name="Wiezer A."/>
            <person name="Goenrich M."/>
            <person name="Wollherr A."/>
            <person name="Seedorf H."/>
            <person name="Gottschalk G."/>
            <person name="Thauer R.K."/>
        </authorList>
    </citation>
    <scope>NUCLEOTIDE SEQUENCE [LARGE SCALE GENOMIC DNA]</scope>
    <source>
        <strain evidence="4">ATCC BAA-927 / DSM 2133 / JCM 14651 / NBRC 100331 / OCM 82 / Marburg</strain>
    </source>
</reference>
<dbReference type="PATRIC" id="fig|79929.8.peg.437"/>
<evidence type="ECO:0000256" key="1">
    <source>
        <dbReference type="ARBA" id="ARBA00022679"/>
    </source>
</evidence>
<reference key="1">
    <citation type="submission" date="2009-08" db="EMBL/GenBank/DDBJ databases">
        <title>The genome sequence of Methanothermobacter marburgensis.</title>
        <authorList>
            <person name="Kaster A."/>
            <person name="Seedorf H."/>
            <person name="Goenrich M."/>
            <person name="Wiezer A."/>
            <person name="Liesegang H."/>
            <person name="Thauer R."/>
            <person name="Gottschalk G."/>
        </authorList>
    </citation>
    <scope>NUCLEOTIDE SEQUENCE</scope>
    <source>
        <strain>Marburg</strain>
    </source>
</reference>
<dbReference type="GeneID" id="9704153"/>
<dbReference type="RefSeq" id="WP_013295274.1">
    <property type="nucleotide sequence ID" value="NC_014408.1"/>
</dbReference>
<accession>D9PV01</accession>
<dbReference type="OrthoDB" id="1018at2157"/>
<name>D9PV01_METTM</name>
<dbReference type="PANTHER" id="PTHR43861">
    <property type="entry name" value="TRANS-ACONITATE 2-METHYLTRANSFERASE-RELATED"/>
    <property type="match status" value="1"/>
</dbReference>
<dbReference type="Pfam" id="PF13649">
    <property type="entry name" value="Methyltransf_25"/>
    <property type="match status" value="1"/>
</dbReference>
<organism evidence="3 4">
    <name type="scientific">Methanothermobacter marburgensis (strain ATCC BAA-927 / DSM 2133 / JCM 14651 / NBRC 100331 / OCM 82 / Marburg)</name>
    <name type="common">Methanobacterium thermoautotrophicum</name>
    <dbReference type="NCBI Taxonomy" id="79929"/>
    <lineage>
        <taxon>Archaea</taxon>
        <taxon>Methanobacteriati</taxon>
        <taxon>Methanobacteriota</taxon>
        <taxon>Methanomada group</taxon>
        <taxon>Methanobacteria</taxon>
        <taxon>Methanobacteriales</taxon>
        <taxon>Methanobacteriaceae</taxon>
        <taxon>Methanothermobacter</taxon>
    </lineage>
</organism>
<dbReference type="KEGG" id="mmg:MTBMA_c04470"/>
<dbReference type="CDD" id="cd02440">
    <property type="entry name" value="AdoMet_MTases"/>
    <property type="match status" value="1"/>
</dbReference>
<dbReference type="PaxDb" id="79929-MTBMA_c04470"/>
<dbReference type="GO" id="GO:0008168">
    <property type="term" value="F:methyltransferase activity"/>
    <property type="evidence" value="ECO:0007669"/>
    <property type="project" value="UniProtKB-KW"/>
</dbReference>
<dbReference type="GO" id="GO:0032259">
    <property type="term" value="P:methylation"/>
    <property type="evidence" value="ECO:0007669"/>
    <property type="project" value="UniProtKB-KW"/>
</dbReference>
<keyword evidence="4" id="KW-1185">Reference proteome</keyword>
<proteinExistence type="predicted"/>
<dbReference type="SUPFAM" id="SSF53335">
    <property type="entry name" value="S-adenosyl-L-methionine-dependent methyltransferases"/>
    <property type="match status" value="1"/>
</dbReference>
<dbReference type="Gene3D" id="3.40.50.150">
    <property type="entry name" value="Vaccinia Virus protein VP39"/>
    <property type="match status" value="1"/>
</dbReference>
<evidence type="ECO:0000313" key="3">
    <source>
        <dbReference type="EMBL" id="ADL58048.1"/>
    </source>
</evidence>
<dbReference type="AlphaFoldDB" id="D9PV01"/>